<evidence type="ECO:0008006" key="5">
    <source>
        <dbReference type="Google" id="ProtNLM"/>
    </source>
</evidence>
<reference evidence="3 4" key="1">
    <citation type="submission" date="2020-02" db="EMBL/GenBank/DDBJ databases">
        <title>Genomic and physiological characterization of two novel Nitrospinaceae genera.</title>
        <authorList>
            <person name="Mueller A.J."/>
            <person name="Jung M.-Y."/>
            <person name="Strachan C.R."/>
            <person name="Herbold C.W."/>
            <person name="Kirkegaard R.H."/>
            <person name="Daims H."/>
        </authorList>
    </citation>
    <scope>NUCLEOTIDE SEQUENCE [LARGE SCALE GENOMIC DNA]</scope>
    <source>
        <strain evidence="3">EB</strain>
    </source>
</reference>
<sequence>MTIQNKVSTGNTLGKIIYLLAGVALFVSGCVGIPDKTRQLKTKDVTLEYHDKQNDRDIDSIDLQHPFSISQETVETQIMSIFYEHMALVSDKENVFNKVQLPNLSRLLTKALNHAKPNQFISFEVKGDGGNTTGDLFAANGKLHWRLNRINGEGFTRKAWARNEQRWRLAPRPGQKFYVKKLLMEREIHNWIISSLDLQTPRSAKSKKRRIKSRQKPSTQQAAPSRAPASTSRAKELELERKLGILNGLKSKGLIDNDEFERRRKALLDQYF</sequence>
<feature type="compositionally biased region" description="Basic residues" evidence="1">
    <location>
        <begin position="204"/>
        <end position="215"/>
    </location>
</feature>
<feature type="transmembrane region" description="Helical" evidence="2">
    <location>
        <begin position="16"/>
        <end position="33"/>
    </location>
</feature>
<keyword evidence="2" id="KW-0472">Membrane</keyword>
<feature type="region of interest" description="Disordered" evidence="1">
    <location>
        <begin position="203"/>
        <end position="235"/>
    </location>
</feature>
<organism evidence="3 4">
    <name type="scientific">Candidatus Nitronauta litoralis</name>
    <dbReference type="NCBI Taxonomy" id="2705533"/>
    <lineage>
        <taxon>Bacteria</taxon>
        <taxon>Pseudomonadati</taxon>
        <taxon>Nitrospinota/Tectimicrobiota group</taxon>
        <taxon>Nitrospinota</taxon>
        <taxon>Nitrospinia</taxon>
        <taxon>Nitrospinales</taxon>
        <taxon>Nitrospinaceae</taxon>
        <taxon>Candidatus Nitronauta</taxon>
    </lineage>
</organism>
<accession>A0A7T0G0I7</accession>
<dbReference type="KEGG" id="nli:G3M70_12080"/>
<protein>
    <recommendedName>
        <fullName evidence="5">SHOCT domain-containing protein</fullName>
    </recommendedName>
</protein>
<evidence type="ECO:0000313" key="3">
    <source>
        <dbReference type="EMBL" id="QPJ62570.1"/>
    </source>
</evidence>
<proteinExistence type="predicted"/>
<evidence type="ECO:0000313" key="4">
    <source>
        <dbReference type="Proteomes" id="UP000594688"/>
    </source>
</evidence>
<keyword evidence="2" id="KW-1133">Transmembrane helix</keyword>
<feature type="compositionally biased region" description="Low complexity" evidence="1">
    <location>
        <begin position="216"/>
        <end position="232"/>
    </location>
</feature>
<keyword evidence="2" id="KW-0812">Transmembrane</keyword>
<dbReference type="PROSITE" id="PS51257">
    <property type="entry name" value="PROKAR_LIPOPROTEIN"/>
    <property type="match status" value="1"/>
</dbReference>
<name>A0A7T0G0I7_9BACT</name>
<gene>
    <name evidence="3" type="ORF">G3M70_12080</name>
</gene>
<evidence type="ECO:0000256" key="2">
    <source>
        <dbReference type="SAM" id="Phobius"/>
    </source>
</evidence>
<dbReference type="EMBL" id="CP048685">
    <property type="protein sequence ID" value="QPJ62570.1"/>
    <property type="molecule type" value="Genomic_DNA"/>
</dbReference>
<dbReference type="Proteomes" id="UP000594688">
    <property type="component" value="Chromosome"/>
</dbReference>
<evidence type="ECO:0000256" key="1">
    <source>
        <dbReference type="SAM" id="MobiDB-lite"/>
    </source>
</evidence>
<dbReference type="AlphaFoldDB" id="A0A7T0G0I7"/>